<organism evidence="5">
    <name type="scientific">viral metagenome</name>
    <dbReference type="NCBI Taxonomy" id="1070528"/>
    <lineage>
        <taxon>unclassified sequences</taxon>
        <taxon>metagenomes</taxon>
        <taxon>organismal metagenomes</taxon>
    </lineage>
</organism>
<keyword evidence="2" id="KW-0863">Zinc-finger</keyword>
<dbReference type="Gene3D" id="1.10.472.30">
    <property type="entry name" value="Transcription elongation factor S-II, central domain"/>
    <property type="match status" value="1"/>
</dbReference>
<dbReference type="Gene3D" id="2.20.25.10">
    <property type="match status" value="1"/>
</dbReference>
<accession>A0A6C0F4A0</accession>
<evidence type="ECO:0000256" key="1">
    <source>
        <dbReference type="ARBA" id="ARBA00022723"/>
    </source>
</evidence>
<dbReference type="SMART" id="SM00440">
    <property type="entry name" value="ZnF_C2C2"/>
    <property type="match status" value="1"/>
</dbReference>
<dbReference type="SUPFAM" id="SSF46942">
    <property type="entry name" value="Elongation factor TFIIS domain 2"/>
    <property type="match status" value="1"/>
</dbReference>
<name>A0A6C0F4A0_9ZZZZ</name>
<dbReference type="Pfam" id="PF01096">
    <property type="entry name" value="Zn_ribbon_TFIIS"/>
    <property type="match status" value="1"/>
</dbReference>
<dbReference type="GO" id="GO:0003676">
    <property type="term" value="F:nucleic acid binding"/>
    <property type="evidence" value="ECO:0007669"/>
    <property type="project" value="InterPro"/>
</dbReference>
<dbReference type="PANTHER" id="PTHR11477:SF0">
    <property type="entry name" value="IP08861P-RELATED"/>
    <property type="match status" value="1"/>
</dbReference>
<reference evidence="5" key="1">
    <citation type="journal article" date="2020" name="Nature">
        <title>Giant virus diversity and host interactions through global metagenomics.</title>
        <authorList>
            <person name="Schulz F."/>
            <person name="Roux S."/>
            <person name="Paez-Espino D."/>
            <person name="Jungbluth S."/>
            <person name="Walsh D.A."/>
            <person name="Denef V.J."/>
            <person name="McMahon K.D."/>
            <person name="Konstantinidis K.T."/>
            <person name="Eloe-Fadrosh E.A."/>
            <person name="Kyrpides N.C."/>
            <person name="Woyke T."/>
        </authorList>
    </citation>
    <scope>NUCLEOTIDE SEQUENCE</scope>
    <source>
        <strain evidence="5">GVMAG-S-ERX555931-87</strain>
    </source>
</reference>
<evidence type="ECO:0000259" key="4">
    <source>
        <dbReference type="PROSITE" id="PS51133"/>
    </source>
</evidence>
<dbReference type="SUPFAM" id="SSF57783">
    <property type="entry name" value="Zinc beta-ribbon"/>
    <property type="match status" value="1"/>
</dbReference>
<keyword evidence="3" id="KW-0862">Zinc</keyword>
<evidence type="ECO:0000256" key="2">
    <source>
        <dbReference type="ARBA" id="ARBA00022771"/>
    </source>
</evidence>
<feature type="domain" description="TFIIS-type" evidence="4">
    <location>
        <begin position="136"/>
        <end position="176"/>
    </location>
</feature>
<dbReference type="InterPro" id="IPR036575">
    <property type="entry name" value="TFIIS_cen_dom_sf"/>
</dbReference>
<dbReference type="PROSITE" id="PS51133">
    <property type="entry name" value="ZF_TFIIS_2"/>
    <property type="match status" value="1"/>
</dbReference>
<protein>
    <recommendedName>
        <fullName evidence="4">TFIIS-type domain-containing protein</fullName>
    </recommendedName>
</protein>
<dbReference type="PROSITE" id="PS00466">
    <property type="entry name" value="ZF_TFIIS_1"/>
    <property type="match status" value="1"/>
</dbReference>
<evidence type="ECO:0000256" key="3">
    <source>
        <dbReference type="ARBA" id="ARBA00022833"/>
    </source>
</evidence>
<dbReference type="CDD" id="cd13749">
    <property type="entry name" value="Zn-ribbon_TFIIS"/>
    <property type="match status" value="1"/>
</dbReference>
<proteinExistence type="predicted"/>
<keyword evidence="1" id="KW-0479">Metal-binding</keyword>
<evidence type="ECO:0000313" key="5">
    <source>
        <dbReference type="EMBL" id="QHT36496.1"/>
    </source>
</evidence>
<dbReference type="EMBL" id="MN738743">
    <property type="protein sequence ID" value="QHT36496.1"/>
    <property type="molecule type" value="Genomic_DNA"/>
</dbReference>
<dbReference type="AlphaFoldDB" id="A0A6C0F4A0"/>
<dbReference type="GO" id="GO:0006351">
    <property type="term" value="P:DNA-templated transcription"/>
    <property type="evidence" value="ECO:0007669"/>
    <property type="project" value="InterPro"/>
</dbReference>
<dbReference type="GO" id="GO:0005634">
    <property type="term" value="C:nucleus"/>
    <property type="evidence" value="ECO:0007669"/>
    <property type="project" value="TreeGrafter"/>
</dbReference>
<dbReference type="Pfam" id="PF07500">
    <property type="entry name" value="TFIIS_M"/>
    <property type="match status" value="1"/>
</dbReference>
<dbReference type="PANTHER" id="PTHR11477">
    <property type="entry name" value="TRANSCRIPTION FACTOR S-II ZINC FINGER DOMAIN-CONTAINING PROTEIN"/>
    <property type="match status" value="1"/>
</dbReference>
<dbReference type="InterPro" id="IPR001222">
    <property type="entry name" value="Znf_TFIIS"/>
</dbReference>
<dbReference type="GO" id="GO:0008270">
    <property type="term" value="F:zinc ion binding"/>
    <property type="evidence" value="ECO:0007669"/>
    <property type="project" value="UniProtKB-KW"/>
</dbReference>
<sequence length="177" mass="20936">MDKKFTNKNDDKRNKMVSILDKCINNKTLSRKVEKSIYNYAINISKEKNIQRRWDNQVFANLYNAKILSIYSNIKEDSYINNNQLLTSILSGKIDPYNVGKLSAYDIFPDNWKDLLNIKSKKDRIKYELKPEAMTNLFKCRACGSRETSYYEVQTRSADEPMTQFITCLKCNNRWRQ</sequence>
<dbReference type="InterPro" id="IPR003618">
    <property type="entry name" value="TFIIS_cen_dom"/>
</dbReference>